<dbReference type="InterPro" id="IPR000538">
    <property type="entry name" value="Link_dom"/>
</dbReference>
<dbReference type="SMART" id="SM00445">
    <property type="entry name" value="LINK"/>
    <property type="match status" value="2"/>
</dbReference>
<dbReference type="SMART" id="SM00409">
    <property type="entry name" value="IG"/>
    <property type="match status" value="1"/>
</dbReference>
<dbReference type="InterPro" id="IPR001881">
    <property type="entry name" value="EGF-like_Ca-bd_dom"/>
</dbReference>
<dbReference type="InterPro" id="IPR001304">
    <property type="entry name" value="C-type_lectin-like"/>
</dbReference>
<dbReference type="FunFam" id="2.10.70.10:FF:000003">
    <property type="entry name" value="Versican core protein"/>
    <property type="match status" value="1"/>
</dbReference>
<feature type="region of interest" description="Disordered" evidence="25">
    <location>
        <begin position="4690"/>
        <end position="4720"/>
    </location>
</feature>
<dbReference type="PROSITE" id="PS00615">
    <property type="entry name" value="C_TYPE_LECTIN_1"/>
    <property type="match status" value="1"/>
</dbReference>
<feature type="compositionally biased region" description="Polar residues" evidence="25">
    <location>
        <begin position="1322"/>
        <end position="1332"/>
    </location>
</feature>
<dbReference type="InterPro" id="IPR050691">
    <property type="entry name" value="Hyaluronan_bind_Proteoglycan"/>
</dbReference>
<keyword evidence="5 22" id="KW-0245">EGF-like domain</keyword>
<dbReference type="GO" id="GO:0045202">
    <property type="term" value="C:synapse"/>
    <property type="evidence" value="ECO:0007669"/>
    <property type="project" value="TreeGrafter"/>
</dbReference>
<gene>
    <name evidence="33" type="primary">LOC108707243</name>
</gene>
<keyword evidence="8" id="KW-0430">Lectin</keyword>
<evidence type="ECO:0000259" key="30">
    <source>
        <dbReference type="PROSITE" id="PS50923"/>
    </source>
</evidence>
<evidence type="ECO:0000259" key="27">
    <source>
        <dbReference type="PROSITE" id="PS50026"/>
    </source>
</evidence>
<dbReference type="PROSITE" id="PS00022">
    <property type="entry name" value="EGF_1"/>
    <property type="match status" value="2"/>
</dbReference>
<feature type="region of interest" description="Disordered" evidence="25">
    <location>
        <begin position="1306"/>
        <end position="1332"/>
    </location>
</feature>
<feature type="compositionally biased region" description="Basic and acidic residues" evidence="25">
    <location>
        <begin position="3862"/>
        <end position="3872"/>
    </location>
</feature>
<dbReference type="FunFam" id="3.10.100.10:FF:000003">
    <property type="entry name" value="Versican core protein"/>
    <property type="match status" value="1"/>
</dbReference>
<feature type="region of interest" description="Disordered" evidence="25">
    <location>
        <begin position="3715"/>
        <end position="3746"/>
    </location>
</feature>
<dbReference type="InterPro" id="IPR007110">
    <property type="entry name" value="Ig-like_dom"/>
</dbReference>
<dbReference type="PANTHER" id="PTHR22804:SF6">
    <property type="entry name" value="VERSICAN CORE PROTEIN"/>
    <property type="match status" value="1"/>
</dbReference>
<evidence type="ECO:0000256" key="9">
    <source>
        <dbReference type="ARBA" id="ARBA00022737"/>
    </source>
</evidence>
<evidence type="ECO:0000313" key="33">
    <source>
        <dbReference type="RefSeq" id="XP_041436419.1"/>
    </source>
</evidence>
<feature type="disulfide bond" evidence="24">
    <location>
        <begin position="295"/>
        <end position="316"/>
    </location>
</feature>
<dbReference type="GO" id="GO:0001750">
    <property type="term" value="C:photoreceptor outer segment"/>
    <property type="evidence" value="ECO:0007669"/>
    <property type="project" value="UniProtKB-SubCell"/>
</dbReference>
<dbReference type="GO" id="GO:0010001">
    <property type="term" value="P:glial cell differentiation"/>
    <property type="evidence" value="ECO:0007669"/>
    <property type="project" value="TreeGrafter"/>
</dbReference>
<feature type="region of interest" description="Disordered" evidence="25">
    <location>
        <begin position="1010"/>
        <end position="1042"/>
    </location>
</feature>
<dbReference type="Pfam" id="PF00059">
    <property type="entry name" value="Lectin_C"/>
    <property type="match status" value="1"/>
</dbReference>
<feature type="compositionally biased region" description="Polar residues" evidence="25">
    <location>
        <begin position="3893"/>
        <end position="3911"/>
    </location>
</feature>
<evidence type="ECO:0000256" key="22">
    <source>
        <dbReference type="PROSITE-ProRule" id="PRU00076"/>
    </source>
</evidence>
<feature type="region of interest" description="Disordered" evidence="25">
    <location>
        <begin position="2539"/>
        <end position="2584"/>
    </location>
</feature>
<dbReference type="InterPro" id="IPR018097">
    <property type="entry name" value="EGF_Ca-bd_CS"/>
</dbReference>
<feature type="domain" description="Link" evidence="31">
    <location>
        <begin position="252"/>
        <end position="348"/>
    </location>
</feature>
<evidence type="ECO:0000256" key="20">
    <source>
        <dbReference type="ARBA" id="ARBA00044263"/>
    </source>
</evidence>
<dbReference type="GO" id="GO:0007155">
    <property type="term" value="P:cell adhesion"/>
    <property type="evidence" value="ECO:0007669"/>
    <property type="project" value="InterPro"/>
</dbReference>
<keyword evidence="3" id="KW-0964">Secreted</keyword>
<feature type="region of interest" description="Disordered" evidence="25">
    <location>
        <begin position="2883"/>
        <end position="2920"/>
    </location>
</feature>
<evidence type="ECO:0000256" key="12">
    <source>
        <dbReference type="ARBA" id="ARBA00023157"/>
    </source>
</evidence>
<dbReference type="SMART" id="SM00034">
    <property type="entry name" value="CLECT"/>
    <property type="match status" value="1"/>
</dbReference>
<dbReference type="PROSITE" id="PS01241">
    <property type="entry name" value="LINK_1"/>
    <property type="match status" value="2"/>
</dbReference>
<feature type="compositionally biased region" description="Basic and acidic residues" evidence="25">
    <location>
        <begin position="3725"/>
        <end position="3735"/>
    </location>
</feature>
<feature type="compositionally biased region" description="Polar residues" evidence="25">
    <location>
        <begin position="748"/>
        <end position="757"/>
    </location>
</feature>
<dbReference type="InterPro" id="IPR000152">
    <property type="entry name" value="EGF-type_Asp/Asn_hydroxyl_site"/>
</dbReference>
<dbReference type="GO" id="GO:0072534">
    <property type="term" value="C:perineuronal net"/>
    <property type="evidence" value="ECO:0007669"/>
    <property type="project" value="TreeGrafter"/>
</dbReference>
<dbReference type="Pfam" id="PF00008">
    <property type="entry name" value="EGF"/>
    <property type="match status" value="1"/>
</dbReference>
<proteinExistence type="predicted"/>
<feature type="region of interest" description="Disordered" evidence="25">
    <location>
        <begin position="4031"/>
        <end position="4050"/>
    </location>
</feature>
<keyword evidence="11" id="KW-0654">Proteoglycan</keyword>
<dbReference type="PANTHER" id="PTHR22804">
    <property type="entry name" value="AGGRECAN/VERSICAN PROTEOGLYCAN"/>
    <property type="match status" value="1"/>
</dbReference>
<dbReference type="InterPro" id="IPR013783">
    <property type="entry name" value="Ig-like_fold"/>
</dbReference>
<feature type="compositionally biased region" description="Polar residues" evidence="25">
    <location>
        <begin position="2154"/>
        <end position="2166"/>
    </location>
</feature>
<feature type="compositionally biased region" description="Polar residues" evidence="25">
    <location>
        <begin position="4031"/>
        <end position="4047"/>
    </location>
</feature>
<feature type="region of interest" description="Disordered" evidence="25">
    <location>
        <begin position="2692"/>
        <end position="2711"/>
    </location>
</feature>
<feature type="region of interest" description="Disordered" evidence="25">
    <location>
        <begin position="2219"/>
        <end position="2243"/>
    </location>
</feature>
<evidence type="ECO:0000259" key="28">
    <source>
        <dbReference type="PROSITE" id="PS50041"/>
    </source>
</evidence>
<evidence type="ECO:0000256" key="11">
    <source>
        <dbReference type="ARBA" id="ARBA00022974"/>
    </source>
</evidence>
<evidence type="ECO:0000256" key="13">
    <source>
        <dbReference type="ARBA" id="ARBA00023180"/>
    </source>
</evidence>
<dbReference type="GO" id="GO:0005509">
    <property type="term" value="F:calcium ion binding"/>
    <property type="evidence" value="ECO:0007669"/>
    <property type="project" value="InterPro"/>
</dbReference>
<dbReference type="GO" id="GO:0001501">
    <property type="term" value="P:skeletal system development"/>
    <property type="evidence" value="ECO:0007669"/>
    <property type="project" value="TreeGrafter"/>
</dbReference>
<evidence type="ECO:0000256" key="15">
    <source>
        <dbReference type="ARBA" id="ARBA00023290"/>
    </source>
</evidence>
<dbReference type="PROSITE" id="PS50835">
    <property type="entry name" value="IG_LIKE"/>
    <property type="match status" value="1"/>
</dbReference>
<keyword evidence="10" id="KW-0106">Calcium</keyword>
<evidence type="ECO:0000256" key="6">
    <source>
        <dbReference type="ARBA" id="ARBA00022659"/>
    </source>
</evidence>
<feature type="domain" description="EGF-like" evidence="27">
    <location>
        <begin position="5206"/>
        <end position="5242"/>
    </location>
</feature>
<dbReference type="InterPro" id="IPR033987">
    <property type="entry name" value="CSPG_CTLD"/>
</dbReference>
<keyword evidence="32" id="KW-1185">Reference proteome</keyword>
<dbReference type="InterPro" id="IPR003599">
    <property type="entry name" value="Ig_sub"/>
</dbReference>
<keyword evidence="7 26" id="KW-0732">Signal</keyword>
<keyword evidence="16" id="KW-0393">Immunoglobulin domain</keyword>
<keyword evidence="14" id="KW-0966">Cell projection</keyword>
<organism evidence="32 33">
    <name type="scientific">Xenopus laevis</name>
    <name type="common">African clawed frog</name>
    <dbReference type="NCBI Taxonomy" id="8355"/>
    <lineage>
        <taxon>Eukaryota</taxon>
        <taxon>Metazoa</taxon>
        <taxon>Chordata</taxon>
        <taxon>Craniata</taxon>
        <taxon>Vertebrata</taxon>
        <taxon>Euteleostomi</taxon>
        <taxon>Amphibia</taxon>
        <taxon>Batrachia</taxon>
        <taxon>Anura</taxon>
        <taxon>Pipoidea</taxon>
        <taxon>Pipidae</taxon>
        <taxon>Xenopodinae</taxon>
        <taxon>Xenopus</taxon>
        <taxon>Xenopus</taxon>
    </lineage>
</organism>
<dbReference type="PROSITE" id="PS01186">
    <property type="entry name" value="EGF_2"/>
    <property type="match status" value="1"/>
</dbReference>
<feature type="compositionally biased region" description="Low complexity" evidence="25">
    <location>
        <begin position="652"/>
        <end position="662"/>
    </location>
</feature>
<feature type="region of interest" description="Disordered" evidence="25">
    <location>
        <begin position="1645"/>
        <end position="1665"/>
    </location>
</feature>
<feature type="region of interest" description="Disordered" evidence="25">
    <location>
        <begin position="639"/>
        <end position="692"/>
    </location>
</feature>
<dbReference type="GO" id="GO:0002052">
    <property type="term" value="P:positive regulation of neuroblast proliferation"/>
    <property type="evidence" value="ECO:0007669"/>
    <property type="project" value="TreeGrafter"/>
</dbReference>
<dbReference type="Gene3D" id="2.10.25.10">
    <property type="entry name" value="Laminin"/>
    <property type="match status" value="2"/>
</dbReference>
<evidence type="ECO:0000256" key="10">
    <source>
        <dbReference type="ARBA" id="ARBA00022837"/>
    </source>
</evidence>
<feature type="disulfide bond" evidence="23">
    <location>
        <begin position="5375"/>
        <end position="5418"/>
    </location>
</feature>
<feature type="domain" description="C-type lectin" evidence="28">
    <location>
        <begin position="5255"/>
        <end position="5369"/>
    </location>
</feature>
<name>A0A8J1M3Z4_XENLA</name>
<dbReference type="PROSITE" id="PS00010">
    <property type="entry name" value="ASX_HYDROXYL"/>
    <property type="match status" value="1"/>
</dbReference>
<feature type="region of interest" description="Disordered" evidence="25">
    <location>
        <begin position="3893"/>
        <end position="3912"/>
    </location>
</feature>
<dbReference type="CTD" id="108707243"/>
<dbReference type="GO" id="GO:0033165">
    <property type="term" value="C:interphotoreceptor matrix"/>
    <property type="evidence" value="ECO:0007669"/>
    <property type="project" value="UniProtKB-SubCell"/>
</dbReference>
<keyword evidence="9" id="KW-0677">Repeat</keyword>
<evidence type="ECO:0000256" key="21">
    <source>
        <dbReference type="ARBA" id="ARBA00044266"/>
    </source>
</evidence>
<feature type="region of interest" description="Disordered" evidence="25">
    <location>
        <begin position="3562"/>
        <end position="3609"/>
    </location>
</feature>
<dbReference type="CDD" id="cd00054">
    <property type="entry name" value="EGF_CA"/>
    <property type="match status" value="2"/>
</dbReference>
<dbReference type="GO" id="GO:0007417">
    <property type="term" value="P:central nervous system development"/>
    <property type="evidence" value="ECO:0007669"/>
    <property type="project" value="TreeGrafter"/>
</dbReference>
<feature type="compositionally biased region" description="Polar residues" evidence="25">
    <location>
        <begin position="3987"/>
        <end position="3996"/>
    </location>
</feature>
<dbReference type="Gene3D" id="2.10.70.10">
    <property type="entry name" value="Complement Module, domain 1"/>
    <property type="match status" value="1"/>
</dbReference>
<feature type="signal peptide" evidence="26">
    <location>
        <begin position="1"/>
        <end position="20"/>
    </location>
</feature>
<dbReference type="InterPro" id="IPR016186">
    <property type="entry name" value="C-type_lectin-like/link_sf"/>
</dbReference>
<feature type="domain" description="Sushi" evidence="30">
    <location>
        <begin position="5373"/>
        <end position="5433"/>
    </location>
</feature>
<evidence type="ECO:0000256" key="23">
    <source>
        <dbReference type="PROSITE-ProRule" id="PRU00302"/>
    </source>
</evidence>
<keyword evidence="4" id="KW-0272">Extracellular matrix</keyword>
<dbReference type="GeneID" id="108707243"/>
<feature type="region of interest" description="Disordered" evidence="25">
    <location>
        <begin position="3975"/>
        <end position="4010"/>
    </location>
</feature>
<feature type="region of interest" description="Disordered" evidence="25">
    <location>
        <begin position="731"/>
        <end position="775"/>
    </location>
</feature>
<dbReference type="CDD" id="cd03588">
    <property type="entry name" value="CLECT_CSPGs"/>
    <property type="match status" value="1"/>
</dbReference>
<feature type="region of interest" description="Disordered" evidence="25">
    <location>
        <begin position="571"/>
        <end position="594"/>
    </location>
</feature>
<dbReference type="SUPFAM" id="SSF56436">
    <property type="entry name" value="C-type lectin-like"/>
    <property type="match status" value="3"/>
</dbReference>
<dbReference type="PROSITE" id="PS50041">
    <property type="entry name" value="C_TYPE_LECTIN_2"/>
    <property type="match status" value="1"/>
</dbReference>
<evidence type="ECO:0000256" key="17">
    <source>
        <dbReference type="ARBA" id="ARBA00043896"/>
    </source>
</evidence>
<feature type="region of interest" description="Disordered" evidence="25">
    <location>
        <begin position="4633"/>
        <end position="4661"/>
    </location>
</feature>
<comment type="subcellular location">
    <subcellularLocation>
        <location evidence="1">Cell projection</location>
        <location evidence="1">Cilium</location>
        <location evidence="1">Photoreceptor outer segment</location>
    </subcellularLocation>
    <subcellularLocation>
        <location evidence="2">Secreted</location>
        <location evidence="2">Extracellular space</location>
        <location evidence="2">Extracellular matrix</location>
        <location evidence="2">Interphotoreceptor matrix</location>
    </subcellularLocation>
</comment>
<dbReference type="PROSITE" id="PS01187">
    <property type="entry name" value="EGF_CA"/>
    <property type="match status" value="1"/>
</dbReference>
<feature type="domain" description="EGF-like" evidence="27">
    <location>
        <begin position="5167"/>
        <end position="5204"/>
    </location>
</feature>
<protein>
    <recommendedName>
        <fullName evidence="18">Versican core protein</fullName>
    </recommendedName>
    <alternativeName>
        <fullName evidence="19">Chondroitin sulfate proteoglycan core protein 2</fullName>
    </alternativeName>
    <alternativeName>
        <fullName evidence="20">Large fibroblast proteoglycan</fullName>
    </alternativeName>
    <alternativeName>
        <fullName evidence="21">PG-M</fullName>
    </alternativeName>
</protein>
<evidence type="ECO:0000259" key="31">
    <source>
        <dbReference type="PROSITE" id="PS50963"/>
    </source>
</evidence>
<dbReference type="Proteomes" id="UP000186698">
    <property type="component" value="Chromosome 1S"/>
</dbReference>
<dbReference type="SUPFAM" id="SSF57535">
    <property type="entry name" value="Complement control module/SCR domain"/>
    <property type="match status" value="1"/>
</dbReference>
<feature type="compositionally biased region" description="Polar residues" evidence="25">
    <location>
        <begin position="1010"/>
        <end position="1020"/>
    </location>
</feature>
<feature type="compositionally biased region" description="Basic and acidic residues" evidence="25">
    <location>
        <begin position="2702"/>
        <end position="2711"/>
    </location>
</feature>
<accession>A0A8J1M3Z4</accession>
<feature type="region of interest" description="Disordered" evidence="25">
    <location>
        <begin position="5457"/>
        <end position="5476"/>
    </location>
</feature>
<feature type="region of interest" description="Disordered" evidence="25">
    <location>
        <begin position="3033"/>
        <end position="3052"/>
    </location>
</feature>
<dbReference type="InterPro" id="IPR036179">
    <property type="entry name" value="Ig-like_dom_sf"/>
</dbReference>
<dbReference type="CDD" id="cd00033">
    <property type="entry name" value="CCP"/>
    <property type="match status" value="1"/>
</dbReference>
<evidence type="ECO:0000313" key="32">
    <source>
        <dbReference type="Proteomes" id="UP000186698"/>
    </source>
</evidence>
<dbReference type="CDD" id="cd03520">
    <property type="entry name" value="Link_domain_CSPGs_modules_2_4"/>
    <property type="match status" value="1"/>
</dbReference>
<feature type="compositionally biased region" description="Basic and acidic residues" evidence="25">
    <location>
        <begin position="683"/>
        <end position="692"/>
    </location>
</feature>
<dbReference type="InterPro" id="IPR000436">
    <property type="entry name" value="Sushi_SCR_CCP_dom"/>
</dbReference>
<dbReference type="Pfam" id="PF00084">
    <property type="entry name" value="Sushi"/>
    <property type="match status" value="1"/>
</dbReference>
<evidence type="ECO:0000256" key="24">
    <source>
        <dbReference type="PROSITE-ProRule" id="PRU00323"/>
    </source>
</evidence>
<dbReference type="SUPFAM" id="SSF57196">
    <property type="entry name" value="EGF/Laminin"/>
    <property type="match status" value="1"/>
</dbReference>
<dbReference type="InterPro" id="IPR000742">
    <property type="entry name" value="EGF"/>
</dbReference>
<evidence type="ECO:0000256" key="19">
    <source>
        <dbReference type="ARBA" id="ARBA00044230"/>
    </source>
</evidence>
<dbReference type="PROSITE" id="PS50923">
    <property type="entry name" value="SUSHI"/>
    <property type="match status" value="1"/>
</dbReference>
<evidence type="ECO:0000256" key="26">
    <source>
        <dbReference type="SAM" id="SignalP"/>
    </source>
</evidence>
<dbReference type="SMART" id="SM00032">
    <property type="entry name" value="CCP"/>
    <property type="match status" value="1"/>
</dbReference>
<feature type="domain" description="Link" evidence="31">
    <location>
        <begin position="151"/>
        <end position="246"/>
    </location>
</feature>
<evidence type="ECO:0000259" key="29">
    <source>
        <dbReference type="PROSITE" id="PS50835"/>
    </source>
</evidence>
<feature type="compositionally biased region" description="Polar residues" evidence="25">
    <location>
        <begin position="576"/>
        <end position="593"/>
    </location>
</feature>
<feature type="region of interest" description="Disordered" evidence="25">
    <location>
        <begin position="3851"/>
        <end position="3886"/>
    </location>
</feature>
<feature type="domain" description="Ig-like" evidence="29">
    <location>
        <begin position="33"/>
        <end position="149"/>
    </location>
</feature>
<dbReference type="FunFam" id="3.10.100.10:FF:000011">
    <property type="entry name" value="Aggrecan core protein"/>
    <property type="match status" value="1"/>
</dbReference>
<dbReference type="GO" id="GO:0005615">
    <property type="term" value="C:extracellular space"/>
    <property type="evidence" value="ECO:0007669"/>
    <property type="project" value="TreeGrafter"/>
</dbReference>
<keyword evidence="15" id="KW-0373">Hyaluronic acid</keyword>
<feature type="compositionally biased region" description="Basic and acidic residues" evidence="25">
    <location>
        <begin position="4694"/>
        <end position="4705"/>
    </location>
</feature>
<dbReference type="SMART" id="SM00181">
    <property type="entry name" value="EGF"/>
    <property type="match status" value="2"/>
</dbReference>
<feature type="compositionally biased region" description="Polar residues" evidence="25">
    <location>
        <begin position="3756"/>
        <end position="3774"/>
    </location>
</feature>
<evidence type="ECO:0000256" key="1">
    <source>
        <dbReference type="ARBA" id="ARBA00004504"/>
    </source>
</evidence>
<keyword evidence="6 23" id="KW-0768">Sushi</keyword>
<sequence length="5476" mass="589846">MLLEIKYIFWICSAFSLTNAFRAVTLEKSPPVKGSLSGRVNLPCFFSTMPTLPPSYNITNEFLRIKWTKIVQSRDGKDPKETTVLVAQSGSIKIGQQYRGRVSVPSHPEDIGDASLTLVKLRASDAGVYRCEVLFGIEDTQDTISLDVSGVVFHYRASTDKYTLDFEAAQRACIDNGAKIATPGQLRAAYEDGFEQCDAGWLSDQSVRYPIRSPRAGCFGDKMAKEGIRTYGRRPVFERYDVYCFVDELEGDLFHTTVNNKFTFEEAKQECEKKNAALATVGDLYAAWRKGFDQCDYGWLADGSVRYPVSLARPQCGGGLLGVRTKYRFSNQTYFPNSQERHDAYCIQSKRNITESVSVWLILPTEASTTSMIKTVEKLPEKITIKPVYSDGRQPATESISHLKAETNVTPDTKQKEIVGPTDPSPLSFQVEGTLASKLESSQDAIEPSAYQTEKIGVESRITESPTDSPMEQQYSVTDTSIKLTKEVLYQSSQPPRGSMEAKTEEIIPTVIIHRDKDIITSLTETGTGSKEAFDNSVVTVSSLKQHSDASSTQPNLDVFTVYKTSTSMRPGVTSGIDTSEEGSQPTVSSESITTKEKHVVSIATDHKDEPIDEVTRPVQESTALPERTVTEDVIIESEDSYGVAKDETTLQPSQPSPSDSPARVTPPVLGVTEASSTSKKPKPTDTMEKVPETQISHKETVEQITDVEPGEETSKGTIVIDESVSRLKVTTESDMTGKQEDEIDSEYLTSGTSAKQPTHEPECEDTSEEAPTNDADFQIPSLINVILVTLHDNETDPVDSLIHVLDPGRLQFPEHNESSEENGFPLIIDVIQLVPHDSDEELDCDNTTDVSTPPSLQFINGKQEITTAPRDSKAEEARQDQIESATPSENVSFTQISEVTEQVILQTDVPSIATSVVVDIGDSITHAKIQEPEFSGDTEIYAETPTTQQTELPPTPSILSLNRSVHLFTLESLEDTDSKVLSTTELVSEENRIHPEHVTDAPSTQLISQIPTHASKQTLPKTEETPKPTEEDTKETEEPSIVTGASIVYAEPEDSVTASVQSLDEIKSSPTKVIVKADSPLPTSFPGIDLSSEEIKSVTSVYEQVTNVTATSKEENEESILTVDPTKSFGLFEEEAGSAMEGVILDQQTAISSSLYATETISTVTDSSQVKPTDSISSSASDAISTHDISKTVTTSDISSHSSVTHVVTVGSLLIQEGSGDTDDAYKYVSSTVSQEKHGLEMLSTDSAKTADTMLKIAVKEETTILTTDGSQKEGVYVPTDIPDKQTYKYDSATALTEKITTTEKEEFVVSEPGDTESTSEKLQASTVQSPLTDLDSKQEVIIYSTHFPPEADYRDLDHLRSSPLPVLASTASSSIDIASPDETSLMKTSTVLPFLGEGSADGDLETILTPKPSLDSIKPDTEAVTVFSIFSEDKTVEAGTTHSLTPSKLSSGLPLVDQGSGDLSSETEFEITTAKDFVTVSTIELTESTDTTAFLGGTEVKQLGAEPETVQSKFTFSTETPISLEHITTLKPPKTIFTDSLFTDTGSGDPDNVVTVFPTLTSQTQRQHETETISTVLTPAEQSTVGLEMETETESDLKEAQTIESEITHDKDKHQLQTTSITSQPTSEQFTQASLKYILSTDYPVSEGSGDEHQSAESTPKTIEHGTSSIITAQTEDKHSTKIVFEGSGDEGTMAGTSIYVTKTKSQSEDISSLFPTEESRVSLEVDTVKIDLHLENHTKEADAVESYAGVSVDTDAMSETGIQSTHSTPVHPTSGHISLHTVQETASAHSPVIIESSGDTEDISTATETYATKTDIEDISTAFPLEKTSLSPARETSFDLKIDTKDAATVENETSFSTASQEISKVVTQATVIVPGDSATKESIMTDSTTYESSGDIDIFIGTTTYASATKLDSEIISTSPTTKEHTEIVEAETGFELGDIKGKETVAMDTVISTDQQEVSTFNTQASSTMYYSPTEDISKTPVSTVLTDESSGDGFSATETYTIKMHSEAISTIITTEQPKISLSVETSEASFVLETSTKEIKMESEIDISTDAHQLSVAGTQASVTINVPPAVTVFSEDSSGDYADIFTDTYPTKTKVESKAVSTDFPAKEATVGFAVETSKIGLGLETEATESITLVSGAAETKSETTDILPSHSTSEATPSLPVKEIFSTDESSGDDGFLLTLTKAYATETEPVSSTGFPTKVSEVSLEVETSETGLKLESSTKDDETAASEAGIKADMLETSKVVTQATGISSHSTGEPITSSPFTKHFSTDSVFLDQGSGDQSQDDLLEVASTKTSEIKTEGTTEAIGTHSLVTESWLSTEIETSLKPELGSSVDMQEISKAQTPSATLTPEIKESSTKYDEAAESEAGIKADMLETLKVVTQAMGISSHSTGEPITSSPVTKHFSTDSVFLDQGSGDQTQDDLLEVASTETSEIKTEGATEAIGTQEATVGFAVETSKIGLGLETESAESITLVSGAAETKFETTDILPSHSTSEATPSLPVKEIFSTDESSGDDGFLLTLTKAYATETEPVSSTGFPTKGPEVSLEVETSETGLKLESSSKDDETAASEAGIKADMLETSKVVTQATGISSHSTGEPITSSPFTKHFSTDSVFLDQGSGDQSQDDLLEVASTKTSEIKTEGTTEAIGTHSLATESWLSTEIETSLKPELGSSVDMQEISKAQTPSATLTPEIKESSTKYDETAESEAGIKADMLETLKVVTQASGISLHSTGEPITSSPVTKHFSTDSVFLDQGSGDQTQDDLLEVASTETSEIKTEGATEAIGTQEATVGFAVETSKIVLGLETEAAESITLVSGAAETKSETTDILPSHSTSEATPSLPVKEIFSTDESSGDDGFLLTLTKAYATETEPIRSTGFPTKGPEVSLEVETSETGLKLESSTKDDETAASEAGIKADMLETSKVVTQATGISSHSTGEPITSSPFTKHFSTDSVFLDQGSGDQSQDDLLEVASTKTSEIKTEGTTEAIGTHSLATESWLTTEIETSLKPELGSSVDMQEISKAQTPSATLTPEIKESSTKYDETAESEAGIKADMLETLKVVTQASGISSHSTGEPITSSPVTKHFSTDSVFLDQGSGDQTQDDLLEVASTETSEIKTEGATEAIGTQEATVGFAVETSKIVLGLETEAAESITLVSGAAETKFETTDILPSHSTSEATPSLPVKEIFSTDESSGDDGFLLTLTKAYATETEPVSSTGFPTKGPEMSLEVETSETGLKLESSTKDDETVASEAGIKADILETLKVVTQATGISSHSTGEPITSSPFTKHFSTDSVFLDQGSGDQSQDDLLEVASTKTSEIKTEGTTEAIGTHSLATESWLSTEIETSLKPEMGSSVDMQEISKAQTPSATLTPEIKESSTKYDEAAESEAGIKADMIETLKVVTQAMGISSHSTGEPITSSPVTKHFSTDSVFLDQGSGDQTQDDLLEVASTETSEIKTEGATEAIGTQEATVGFAVETSKIGLGLETESAESITLVSGAAETKFETTDILPSHSTSEATPSLPVKEIFSTDESSGDDGFLLTLTKAYATETEPVSSTGFPTKGPEMSLEVETSETGLKLESSSKDDETAASEAGIKADMLETSKAGTQATGISSHSTGEPITSSPVRKHFSTDSVFLDQGSGDQTQDDLLEVASTETSEIKTEGATEAIVTHSSATESWLSTEIDTSIKPELSSSVDMQRISKVQTPSATLTPKIKESSTKDDEAAASETSIKADMLETPKAITQTSGISSHSTGEPITSSPVTKHFSTDSVFLDQGSGDQTQDDLLEVASTKTSEIKTEGATEAIGTHSSATESWLSTEIDTSIKPELGSSVDMQGISKVQTPSATLTPEIKESSTKDDEAAASETGIKADMLETPKAITQASGISSHSTGEPITSSPVTKHFSTDSVFLDQGSGDQTQDDLLEVVSTETSEKKTDGATEAIVTHSSATESWLSTEIDTSIKPELGSSVDMQGISKAQTPSATLTPEIKESSTKDDEVAESETSIKADMLETPKAITQGSGISLHSTGEPITSSPDTKHFSTDSVFLDQGSGDQTQDDLLEVASTKTSEIKTDGATEAIGTHASATESWLSTEIKTSLKPELDSSVDMQEILKAQTPSATLTPEMSQYITDAPHKEIISTKSEFLDVGSGTDEVMFQDVSTPVPITESKSSESRYVSIVQPTTEYIAQRSTIKDDDTEKPREYIVGTKSTDSDVGSGDHYESVEVGTSEVITSTEDTRTLKPQFIFSTDAPEKATDGVTAYSSSSIMSEVSEIPLIEQGSGDKSQQATGIDEQINTESQFEDQAETITKVFPVTEYTETLEFKNVTIDRDTEIATKETKTPEPKISVSTSTEAILPEVTSTQDVPISHTQSRTEFTIGLEDEVTSKPPVLIFEESSVSTIWVGTEKNETISEVISASPSATEFILDDKTSKQISEDFELSTIVELKSTPATILETTESLSTEKTFLYEEGSGDSKDISEKTKPIYRGVTVSSVEDYEALASTSGTKYLTELETDIPQETSSDISEHYLLSTQQPQISTETLYAISKDIFETSKITETSIKPIKEESTYITTRPTTPPEIIDTAFELFSGQGSGDISYEPVTPSASIKIDYDSFSTTLEKHSKPLLHTDKPQLHETESSKPDTEMYSKATSQMSVDSSILETTDKNALFIETQTLPLTSESVPAKEESESERELIGGSPSTVIGTSRPDTEETVTTLPIIPESPHEGGPEVTSEEVVTPKEYVLPIMTSAFPQEDRVSTEKKFEARVTSRPSMFVDKEYHETVPSDLVTLSSEIDSTTDGNKVSDIDQSAETPEEILLTTELTFTTKTIKSEVEGDKVMPSLEDSSKVYGTSDLIHFKTVTSQALLLGKHSEIDLITTKETFETDYVSKEEGDGTITISPAEEHITFGDSKPEYVTEDTKLIDKPIASTHTYIHKDEDVSKVTEETTVVTQEGSPKYPVTVILVNGASDYTGKMIPSTLPSAGSGTDHVVSEQEVSADIAATYKPEDVHLLDHSEKTDILDESVSFSSDHKEDTTSSQQYVVEDIDHIPKHTSPTVEPSINSDNHKFEESFTPFPQYSYEKVETQSALVVQKELSTVSYNIAEPVDENKMDSAVPEEEAITTVPVTSEPDMEVTDGIDIHISTSHNVDGAELHIANQDPCKVNPCQGGGTCYTRSGTTFVCTCMPGFSGDQCEIDTDECQSNPCRNGAACVDGINSFKCICLPSYTGSLCDQDTEVCDYGWHKFQGHCYKYFAHRRTWDAAERECRVQGGHLTSIMSNDEQTFVNRLGHDYQWIGLNDKMFENDFRWTDGSTAQYENWRPNQPDSFFSAGEDCVVIIWHENGQWNDVPCNYHLTYTCKKGTVACGQPPLVENAKTFGKAKPRYEINSMVRYHCKEGFVQRHLPMIRCRGDGRWDLPKVSCLKSSNFQRTYSKKYYYKFTPPEMRTSMNSPKHHHSWSRTWQDSPR</sequence>
<reference evidence="33" key="1">
    <citation type="submission" date="2025-08" db="UniProtKB">
        <authorList>
            <consortium name="RefSeq"/>
        </authorList>
    </citation>
    <scope>IDENTIFICATION</scope>
    <source>
        <strain evidence="33">J_2021</strain>
        <tissue evidence="33">Erythrocytes</tissue>
    </source>
</reference>
<feature type="chain" id="PRO_5035153023" description="Versican core protein" evidence="26">
    <location>
        <begin position="21"/>
        <end position="5476"/>
    </location>
</feature>
<dbReference type="CDD" id="cd03517">
    <property type="entry name" value="Link_domain_CSPGs_modules_1_3"/>
    <property type="match status" value="1"/>
</dbReference>
<evidence type="ECO:0000256" key="8">
    <source>
        <dbReference type="ARBA" id="ARBA00022734"/>
    </source>
</evidence>
<dbReference type="InterPro" id="IPR018378">
    <property type="entry name" value="C-type_lectin_CS"/>
</dbReference>
<evidence type="ECO:0000256" key="7">
    <source>
        <dbReference type="ARBA" id="ARBA00022729"/>
    </source>
</evidence>
<keyword evidence="12 22" id="KW-1015">Disulfide bond</keyword>
<dbReference type="InterPro" id="IPR013106">
    <property type="entry name" value="Ig_V-set"/>
</dbReference>
<dbReference type="GO" id="GO:0030246">
    <property type="term" value="F:carbohydrate binding"/>
    <property type="evidence" value="ECO:0007669"/>
    <property type="project" value="UniProtKB-KW"/>
</dbReference>
<dbReference type="InterPro" id="IPR016187">
    <property type="entry name" value="CTDL_fold"/>
</dbReference>
<dbReference type="FunFam" id="2.10.25.10:FF:000173">
    <property type="entry name" value="Neurogenic locus notch protein 2"/>
    <property type="match status" value="1"/>
</dbReference>
<evidence type="ECO:0000256" key="2">
    <source>
        <dbReference type="ARBA" id="ARBA00004593"/>
    </source>
</evidence>
<feature type="disulfide bond" evidence="23">
    <location>
        <begin position="5404"/>
        <end position="5431"/>
    </location>
</feature>
<dbReference type="FunFam" id="2.60.40.10:FF:000361">
    <property type="entry name" value="versican core protein-like"/>
    <property type="match status" value="1"/>
</dbReference>
<dbReference type="SUPFAM" id="SSF48726">
    <property type="entry name" value="Immunoglobulin"/>
    <property type="match status" value="1"/>
</dbReference>
<dbReference type="PRINTS" id="PR01265">
    <property type="entry name" value="LINKMODULE"/>
</dbReference>
<feature type="disulfide bond" evidence="22">
    <location>
        <begin position="5194"/>
        <end position="5203"/>
    </location>
</feature>
<evidence type="ECO:0000256" key="5">
    <source>
        <dbReference type="ARBA" id="ARBA00022536"/>
    </source>
</evidence>
<dbReference type="FunFam" id="2.10.25.10:FF:000006">
    <property type="entry name" value="Versican core protein-like isoform 1"/>
    <property type="match status" value="1"/>
</dbReference>
<dbReference type="Pfam" id="PF07686">
    <property type="entry name" value="V-set"/>
    <property type="match status" value="1"/>
</dbReference>
<dbReference type="Pfam" id="PF00193">
    <property type="entry name" value="Xlink"/>
    <property type="match status" value="2"/>
</dbReference>
<feature type="compositionally biased region" description="Basic and acidic residues" evidence="25">
    <location>
        <begin position="4633"/>
        <end position="4656"/>
    </location>
</feature>
<dbReference type="Gene3D" id="3.10.100.10">
    <property type="entry name" value="Mannose-Binding Protein A, subunit A"/>
    <property type="match status" value="3"/>
</dbReference>
<comment type="function">
    <text evidence="17">May play a role in intercellular signaling and in connecting cells with the extracellular matrix. May take part in the regulation of cell motility, growth and differentiation. Binds hyaluronic acid.</text>
</comment>
<dbReference type="CDD" id="cd05901">
    <property type="entry name" value="Ig_Versican"/>
    <property type="match status" value="1"/>
</dbReference>
<feature type="region of interest" description="Disordered" evidence="25">
    <location>
        <begin position="3756"/>
        <end position="3775"/>
    </location>
</feature>
<evidence type="ECO:0000256" key="4">
    <source>
        <dbReference type="ARBA" id="ARBA00022530"/>
    </source>
</evidence>
<dbReference type="RefSeq" id="XP_041436419.1">
    <property type="nucleotide sequence ID" value="XM_041580485.1"/>
</dbReference>
<dbReference type="GO" id="GO:0005540">
    <property type="term" value="F:hyaluronic acid binding"/>
    <property type="evidence" value="ECO:0007669"/>
    <property type="project" value="UniProtKB-KW"/>
</dbReference>
<dbReference type="InterPro" id="IPR035976">
    <property type="entry name" value="Sushi/SCR/CCP_sf"/>
</dbReference>
<dbReference type="FunFam" id="3.10.100.10:FF:000002">
    <property type="entry name" value="Hyaluronan proteoglycan link protein 1"/>
    <property type="match status" value="1"/>
</dbReference>
<keyword evidence="13" id="KW-0325">Glycoprotein</keyword>
<feature type="compositionally biased region" description="Basic and acidic residues" evidence="25">
    <location>
        <begin position="3999"/>
        <end position="4008"/>
    </location>
</feature>
<dbReference type="PROSITE" id="PS50026">
    <property type="entry name" value="EGF_3"/>
    <property type="match status" value="2"/>
</dbReference>
<feature type="compositionally biased region" description="Basic and acidic residues" evidence="25">
    <location>
        <begin position="731"/>
        <end position="741"/>
    </location>
</feature>
<feature type="disulfide bond" evidence="24">
    <location>
        <begin position="197"/>
        <end position="218"/>
    </location>
</feature>
<evidence type="ECO:0000256" key="25">
    <source>
        <dbReference type="SAM" id="MobiDB-lite"/>
    </source>
</evidence>
<feature type="region of interest" description="Disordered" evidence="25">
    <location>
        <begin position="2145"/>
        <end position="2167"/>
    </location>
</feature>
<dbReference type="SMART" id="SM00179">
    <property type="entry name" value="EGF_CA"/>
    <property type="match status" value="2"/>
</dbReference>
<dbReference type="Gene3D" id="2.60.40.10">
    <property type="entry name" value="Immunoglobulins"/>
    <property type="match status" value="1"/>
</dbReference>
<evidence type="ECO:0000256" key="14">
    <source>
        <dbReference type="ARBA" id="ARBA00023273"/>
    </source>
</evidence>
<evidence type="ECO:0000256" key="3">
    <source>
        <dbReference type="ARBA" id="ARBA00022525"/>
    </source>
</evidence>
<feature type="compositionally biased region" description="Basic and acidic residues" evidence="25">
    <location>
        <begin position="1022"/>
        <end position="1032"/>
    </location>
</feature>
<feature type="compositionally biased region" description="Basic and acidic residues" evidence="25">
    <location>
        <begin position="3043"/>
        <end position="3052"/>
    </location>
</feature>
<evidence type="ECO:0000256" key="18">
    <source>
        <dbReference type="ARBA" id="ARBA00044099"/>
    </source>
</evidence>
<comment type="caution">
    <text evidence="22">Lacks conserved residue(s) required for the propagation of feature annotation.</text>
</comment>
<feature type="disulfide bond" evidence="22">
    <location>
        <begin position="5232"/>
        <end position="5241"/>
    </location>
</feature>
<evidence type="ECO:0000256" key="16">
    <source>
        <dbReference type="ARBA" id="ARBA00023319"/>
    </source>
</evidence>
<dbReference type="PROSITE" id="PS50963">
    <property type="entry name" value="LINK_2"/>
    <property type="match status" value="2"/>
</dbReference>